<evidence type="ECO:0000313" key="1">
    <source>
        <dbReference type="EMBL" id="SDM88367.1"/>
    </source>
</evidence>
<dbReference type="EMBL" id="FNHS01000004">
    <property type="protein sequence ID" value="SDM88367.1"/>
    <property type="molecule type" value="Genomic_DNA"/>
</dbReference>
<proteinExistence type="predicted"/>
<dbReference type="OrthoDB" id="7991459at2"/>
<reference evidence="2" key="1">
    <citation type="submission" date="2016-10" db="EMBL/GenBank/DDBJ databases">
        <authorList>
            <person name="Varghese N."/>
            <person name="Submissions S."/>
        </authorList>
    </citation>
    <scope>NUCLEOTIDE SEQUENCE [LARGE SCALE GENOMIC DNA]</scope>
    <source>
        <strain evidence="2">BL47</strain>
    </source>
</reference>
<protein>
    <submittedName>
        <fullName evidence="1">Uncharacterized protein</fullName>
    </submittedName>
</protein>
<gene>
    <name evidence="1" type="ORF">SAMN05216360_104139</name>
</gene>
<dbReference type="Proteomes" id="UP000198704">
    <property type="component" value="Unassembled WGS sequence"/>
</dbReference>
<accession>A0A1G9WV70</accession>
<dbReference type="RefSeq" id="WP_091714740.1">
    <property type="nucleotide sequence ID" value="NZ_FNHS01000004.1"/>
</dbReference>
<keyword evidence="2" id="KW-1185">Reference proteome</keyword>
<dbReference type="AlphaFoldDB" id="A0A1G9WV70"/>
<organism evidence="1 2">
    <name type="scientific">Methylobacterium phyllostachyos</name>
    <dbReference type="NCBI Taxonomy" id="582672"/>
    <lineage>
        <taxon>Bacteria</taxon>
        <taxon>Pseudomonadati</taxon>
        <taxon>Pseudomonadota</taxon>
        <taxon>Alphaproteobacteria</taxon>
        <taxon>Hyphomicrobiales</taxon>
        <taxon>Methylobacteriaceae</taxon>
        <taxon>Methylobacterium</taxon>
    </lineage>
</organism>
<evidence type="ECO:0000313" key="2">
    <source>
        <dbReference type="Proteomes" id="UP000198704"/>
    </source>
</evidence>
<sequence>MRCNRQGETVFSDGAVIEDGQRVRLQAVNNFFEIYNLGFLAEWARKIDRQIIIETGSLPTCLVVNR</sequence>
<name>A0A1G9WV70_9HYPH</name>